<evidence type="ECO:0000256" key="1">
    <source>
        <dbReference type="SAM" id="Coils"/>
    </source>
</evidence>
<accession>A0A6L2LBC4</accession>
<comment type="caution">
    <text evidence="4">The sequence shown here is derived from an EMBL/GenBank/DDBJ whole genome shotgun (WGS) entry which is preliminary data.</text>
</comment>
<feature type="coiled-coil region" evidence="1">
    <location>
        <begin position="1049"/>
        <end position="1090"/>
    </location>
</feature>
<reference evidence="4" key="1">
    <citation type="journal article" date="2019" name="Sci. Rep.">
        <title>Draft genome of Tanacetum cinerariifolium, the natural source of mosquito coil.</title>
        <authorList>
            <person name="Yamashiro T."/>
            <person name="Shiraishi A."/>
            <person name="Satake H."/>
            <person name="Nakayama K."/>
        </authorList>
    </citation>
    <scope>NUCLEOTIDE SEQUENCE</scope>
</reference>
<keyword evidence="1" id="KW-0175">Coiled coil</keyword>
<feature type="region of interest" description="Disordered" evidence="2">
    <location>
        <begin position="1180"/>
        <end position="1200"/>
    </location>
</feature>
<feature type="region of interest" description="Disordered" evidence="2">
    <location>
        <begin position="982"/>
        <end position="1040"/>
    </location>
</feature>
<evidence type="ECO:0000256" key="2">
    <source>
        <dbReference type="SAM" id="MobiDB-lite"/>
    </source>
</evidence>
<gene>
    <name evidence="4" type="ORF">Tci_030155</name>
</gene>
<evidence type="ECO:0000259" key="3">
    <source>
        <dbReference type="Pfam" id="PF22936"/>
    </source>
</evidence>
<proteinExistence type="predicted"/>
<protein>
    <recommendedName>
        <fullName evidence="3">Retrovirus-related Pol polyprotein from transposon TNT 1-94-like beta-barrel domain-containing protein</fullName>
    </recommendedName>
</protein>
<dbReference type="InterPro" id="IPR054722">
    <property type="entry name" value="PolX-like_BBD"/>
</dbReference>
<dbReference type="EMBL" id="BKCJ010003958">
    <property type="protein sequence ID" value="GEU58177.1"/>
    <property type="molecule type" value="Genomic_DNA"/>
</dbReference>
<feature type="compositionally biased region" description="Acidic residues" evidence="2">
    <location>
        <begin position="982"/>
        <end position="994"/>
    </location>
</feature>
<feature type="domain" description="Retrovirus-related Pol polyprotein from transposon TNT 1-94-like beta-barrel" evidence="3">
    <location>
        <begin position="467"/>
        <end position="516"/>
    </location>
</feature>
<name>A0A6L2LBC4_TANCI</name>
<feature type="compositionally biased region" description="Low complexity" evidence="2">
    <location>
        <begin position="1028"/>
        <end position="1040"/>
    </location>
</feature>
<feature type="compositionally biased region" description="Pro residues" evidence="2">
    <location>
        <begin position="1000"/>
        <end position="1014"/>
    </location>
</feature>
<organism evidence="4">
    <name type="scientific">Tanacetum cinerariifolium</name>
    <name type="common">Dalmatian daisy</name>
    <name type="synonym">Chrysanthemum cinerariifolium</name>
    <dbReference type="NCBI Taxonomy" id="118510"/>
    <lineage>
        <taxon>Eukaryota</taxon>
        <taxon>Viridiplantae</taxon>
        <taxon>Streptophyta</taxon>
        <taxon>Embryophyta</taxon>
        <taxon>Tracheophyta</taxon>
        <taxon>Spermatophyta</taxon>
        <taxon>Magnoliopsida</taxon>
        <taxon>eudicotyledons</taxon>
        <taxon>Gunneridae</taxon>
        <taxon>Pentapetalae</taxon>
        <taxon>asterids</taxon>
        <taxon>campanulids</taxon>
        <taxon>Asterales</taxon>
        <taxon>Asteraceae</taxon>
        <taxon>Asteroideae</taxon>
        <taxon>Anthemideae</taxon>
        <taxon>Anthemidinae</taxon>
        <taxon>Tanacetum</taxon>
    </lineage>
</organism>
<sequence length="1396" mass="156780">MESLSPHVVSAAKLPILNPNEFDLWKMRIEQYFLMTDYSLWEVILNGDSHIPTRVVDGVVQPVAPTTDAKSLMETIEKRFGGNKETKKVQKTLLKQQYENFTGLSFESLDQFHDRLQKLINQLEILVSDVTSVSAASTKVSISALPNVDNLSDAGFICLRWNATTATGEGILQGSADKEPTNYALMAFPSLNSSSSDNQVAPCSKACSKVYATLQSHYDKLTNDLRKSQFDVLSYKTCLESVEARLVVYQQNENMFEEDIKLLKLDVMLRDKALVELRHKFEKAEQERDDSESDVSMPTTLVHDRYQSREGYHVVPPLYTRTFMPPKPDLVFNDAHTANETVLIVLNIEPKDESEGEPISTQKAPIFVQTSKHVKTPRTSVKPVEHPTPVEHLRKDIPKTRGHRHSWNRKACFVCKSLTHLIKDFDYYEKEMVQKPARMTHSHSNMHVVPITILTRAIQHALKDKGVIDNGCSRHITRNLSYLSNFKEINGGYVAFGGNPKGGKITGKGKIMIGNQLNSSTGIQENLNAGTVGKEATCVQQYVFLPLCSSGFKDPQNIDTAAFEVKDSEVNAASTSVTVVGTNSTDNTNTFSDAGPYNNVVSLNFDLGGKYSFVDPSQYPDDPDVHALEDITYLDDKEDVGAEPDFSNLETNINVSPIPTTRVHKDHPVTQIIGDFSSAPQIKSMTRMVKEQGFEDLDYPDKVYKVVKALYGLHQAPRAWYETLVNYLLENVKKKQDGIFINQDKYVAKILRKFGLTDGKSASTPIDTEKPLLKDLGYLKDKPDLGLWYPKDSPFNLVAYSDSDYAGASLDRKSTTRGCQFLGQTTIGKENSNPFMADSLPKTMLLTFIHRICLNKSPFEFSLVYLVVTSVHILNDVHSKLLLFGLTIDVAHLLLLGHKTSVSIKKLNDVVRLQALIDRKKVIITEDSIKQAFRLDDVDSVDCLPNEEIFAELARMGRVGKGFSGVDTPLFARMLVPQQAQEVEDVAEDADDVNEVSVEPTPPSPTLATPPLPPQQEHIPSPPQADTTLSSPLPQQQHSQTTAISMTLLNTLLETCATLTKQVANLEQDKIAQAIKITKLKQRVKRLEKRRLIFRVKTIKEEGEIIELDVDEDVTLEEVATEETKDADVQGRLEESQVKAYHLDLEHIDKVLIATTATTTAATTATAAATTTATTITAAPVPKASAPKRKRGVITQDPKEAATASEIMKLENDVIKQVKRKERQDNTVMRYQVLKRKPETEAHARKNMMVYLKNMVGFKMDLFKEPKNFSDDFLLNALKTMFEKPNVEANTWRNPRGKYGLAKVKRWKLLESCGVYIITFTTSQMILLFERKYPLTRFTLEQIFNNVRLEVKEESVMSLEFLSFGVDDVEDFKENMLRDYCCWFWLKLLVNAAGTS</sequence>
<dbReference type="Pfam" id="PF22936">
    <property type="entry name" value="Pol_BBD"/>
    <property type="match status" value="1"/>
</dbReference>
<evidence type="ECO:0000313" key="4">
    <source>
        <dbReference type="EMBL" id="GEU58177.1"/>
    </source>
</evidence>